<sequence>MKKLYYRTFQASMRMGSRFLKWRTPELLKGPDSILLLSNILKDLSLEKVLIVTDPGIMKLGLLEPLCAKLDQTDILYFIYGKTIPNPTIDNIEEALALYTEQECEGIIAFGGGSVMDCAKGVGARIAQPTLSIPQMRGLFKVKKEIPPLFAVPTTAGTGSEGTVAAVLSNPVTHEKYAVNDLSLIPKYAVLDPCLTIGLPPHITAQTGMDALTHAVEAYIGKSNTKETEGYSKHAVALIFKYLFIAYEHGDNLDARTKMLQASYFAGLAFTRAYVGNIHAIAHTLGGFYSVPHGLANAVILPHVLEYYGQSVHQRLAELADLVGITKEQDSIEKKANAFIHEIKQLNKKMQIPNTIEGIQEKDIPVMIDRAYEEANPLYPVPKIFSKDDFLVLYNLITP</sequence>
<name>A0ABU0ARJ8_9BACI</name>
<proteinExistence type="inferred from homology"/>
<dbReference type="Pfam" id="PF00465">
    <property type="entry name" value="Fe-ADH"/>
    <property type="match status" value="1"/>
</dbReference>
<reference evidence="6 7" key="1">
    <citation type="submission" date="2023-07" db="EMBL/GenBank/DDBJ databases">
        <title>Genomic Encyclopedia of Type Strains, Phase IV (KMG-IV): sequencing the most valuable type-strain genomes for metagenomic binning, comparative biology and taxonomic classification.</title>
        <authorList>
            <person name="Goeker M."/>
        </authorList>
    </citation>
    <scope>NUCLEOTIDE SEQUENCE [LARGE SCALE GENOMIC DNA]</scope>
    <source>
        <strain evidence="6 7">DSM 23494</strain>
    </source>
</reference>
<dbReference type="PANTHER" id="PTHR11496:SF102">
    <property type="entry name" value="ALCOHOL DEHYDROGENASE 4"/>
    <property type="match status" value="1"/>
</dbReference>
<dbReference type="EMBL" id="JAUSUB010000039">
    <property type="protein sequence ID" value="MDQ0273396.1"/>
    <property type="molecule type" value="Genomic_DNA"/>
</dbReference>
<feature type="domain" description="Fe-containing alcohol dehydrogenase-like C-terminal" evidence="5">
    <location>
        <begin position="204"/>
        <end position="394"/>
    </location>
</feature>
<dbReference type="Pfam" id="PF25137">
    <property type="entry name" value="ADH_Fe_C"/>
    <property type="match status" value="1"/>
</dbReference>
<evidence type="ECO:0000313" key="6">
    <source>
        <dbReference type="EMBL" id="MDQ0273396.1"/>
    </source>
</evidence>
<dbReference type="Gene3D" id="3.40.50.1970">
    <property type="match status" value="1"/>
</dbReference>
<keyword evidence="2" id="KW-0560">Oxidoreductase</keyword>
<evidence type="ECO:0000256" key="3">
    <source>
        <dbReference type="ARBA" id="ARBA00023027"/>
    </source>
</evidence>
<evidence type="ECO:0000256" key="1">
    <source>
        <dbReference type="ARBA" id="ARBA00007358"/>
    </source>
</evidence>
<keyword evidence="3" id="KW-0520">NAD</keyword>
<dbReference type="PROSITE" id="PS00913">
    <property type="entry name" value="ADH_IRON_1"/>
    <property type="match status" value="1"/>
</dbReference>
<dbReference type="PROSITE" id="PS00060">
    <property type="entry name" value="ADH_IRON_2"/>
    <property type="match status" value="1"/>
</dbReference>
<dbReference type="SUPFAM" id="SSF56796">
    <property type="entry name" value="Dehydroquinate synthase-like"/>
    <property type="match status" value="1"/>
</dbReference>
<keyword evidence="7" id="KW-1185">Reference proteome</keyword>
<evidence type="ECO:0000256" key="2">
    <source>
        <dbReference type="ARBA" id="ARBA00023002"/>
    </source>
</evidence>
<accession>A0ABU0ARJ8</accession>
<dbReference type="Proteomes" id="UP001238088">
    <property type="component" value="Unassembled WGS sequence"/>
</dbReference>
<dbReference type="InterPro" id="IPR056798">
    <property type="entry name" value="ADH_Fe_C"/>
</dbReference>
<dbReference type="InterPro" id="IPR039697">
    <property type="entry name" value="Alcohol_dehydrogenase_Fe"/>
</dbReference>
<protein>
    <submittedName>
        <fullName evidence="6">Alcohol dehydrogenase class IV</fullName>
    </submittedName>
</protein>
<dbReference type="InterPro" id="IPR001670">
    <property type="entry name" value="ADH_Fe/GldA"/>
</dbReference>
<evidence type="ECO:0000259" key="4">
    <source>
        <dbReference type="Pfam" id="PF00465"/>
    </source>
</evidence>
<comment type="caution">
    <text evidence="6">The sequence shown here is derived from an EMBL/GenBank/DDBJ whole genome shotgun (WGS) entry which is preliminary data.</text>
</comment>
<organism evidence="6 7">
    <name type="scientific">Cytobacillus purgationiresistens</name>
    <dbReference type="NCBI Taxonomy" id="863449"/>
    <lineage>
        <taxon>Bacteria</taxon>
        <taxon>Bacillati</taxon>
        <taxon>Bacillota</taxon>
        <taxon>Bacilli</taxon>
        <taxon>Bacillales</taxon>
        <taxon>Bacillaceae</taxon>
        <taxon>Cytobacillus</taxon>
    </lineage>
</organism>
<feature type="domain" description="Alcohol dehydrogenase iron-type/glycerol dehydrogenase GldA" evidence="4">
    <location>
        <begin position="26"/>
        <end position="193"/>
    </location>
</feature>
<dbReference type="Gene3D" id="1.20.1090.10">
    <property type="entry name" value="Dehydroquinate synthase-like - alpha domain"/>
    <property type="match status" value="1"/>
</dbReference>
<dbReference type="InterPro" id="IPR018211">
    <property type="entry name" value="ADH_Fe_CS"/>
</dbReference>
<evidence type="ECO:0000259" key="5">
    <source>
        <dbReference type="Pfam" id="PF25137"/>
    </source>
</evidence>
<gene>
    <name evidence="6" type="ORF">J2S17_005328</name>
</gene>
<dbReference type="RefSeq" id="WP_307479445.1">
    <property type="nucleotide sequence ID" value="NZ_JAUSUB010000039.1"/>
</dbReference>
<dbReference type="PANTHER" id="PTHR11496">
    <property type="entry name" value="ALCOHOL DEHYDROGENASE"/>
    <property type="match status" value="1"/>
</dbReference>
<evidence type="ECO:0000313" key="7">
    <source>
        <dbReference type="Proteomes" id="UP001238088"/>
    </source>
</evidence>
<dbReference type="CDD" id="cd08189">
    <property type="entry name" value="Fe-ADH-like"/>
    <property type="match status" value="1"/>
</dbReference>
<comment type="similarity">
    <text evidence="1">Belongs to the iron-containing alcohol dehydrogenase family.</text>
</comment>